<evidence type="ECO:0000313" key="2">
    <source>
        <dbReference type="Proteomes" id="UP000827976"/>
    </source>
</evidence>
<protein>
    <submittedName>
        <fullName evidence="1">Cyclic phosphodiesterase protein</fullName>
    </submittedName>
</protein>
<comment type="caution">
    <text evidence="1">The sequence shown here is derived from an EMBL/GenBank/DDBJ whole genome shotgun (WGS) entry which is preliminary data.</text>
</comment>
<sequence length="257" mass="28642">MQSDPRFLTGNSSPTDPYEVGGYTHLGDHGTYGTYVAPPFSPAVPGRMHDFPGPMMNGFEFQPLETCPKNFIIFDQSDNKGRVMFHPALAQKFSYPSFDIHPTLAHNHGQNLEKVNDIRGKLSSSLKEDTEEIDALLSSEEEDDEEEEEDEDEEDDVISTGRTPSNWGYNSHYSSSSMEGSKSRKAKSSSSTHNSFSSSASSSDRKRERMRKMVKALRGIIPGGDHLDTPAVLDEAVRYLKSLKMEAKKLGIQNLEE</sequence>
<evidence type="ECO:0000313" key="1">
    <source>
        <dbReference type="EMBL" id="KAH7686003.1"/>
    </source>
</evidence>
<dbReference type="Proteomes" id="UP000827976">
    <property type="component" value="Chromosome 4"/>
</dbReference>
<organism evidence="1 2">
    <name type="scientific">Dioscorea alata</name>
    <name type="common">Purple yam</name>
    <dbReference type="NCBI Taxonomy" id="55571"/>
    <lineage>
        <taxon>Eukaryota</taxon>
        <taxon>Viridiplantae</taxon>
        <taxon>Streptophyta</taxon>
        <taxon>Embryophyta</taxon>
        <taxon>Tracheophyta</taxon>
        <taxon>Spermatophyta</taxon>
        <taxon>Magnoliopsida</taxon>
        <taxon>Liliopsida</taxon>
        <taxon>Dioscoreales</taxon>
        <taxon>Dioscoreaceae</taxon>
        <taxon>Dioscorea</taxon>
    </lineage>
</organism>
<dbReference type="EMBL" id="CM037014">
    <property type="protein sequence ID" value="KAH7686003.1"/>
    <property type="molecule type" value="Genomic_DNA"/>
</dbReference>
<reference evidence="2" key="1">
    <citation type="journal article" date="2022" name="Nat. Commun.">
        <title>Chromosome evolution and the genetic basis of agronomically important traits in greater yam.</title>
        <authorList>
            <person name="Bredeson J.V."/>
            <person name="Lyons J.B."/>
            <person name="Oniyinde I.O."/>
            <person name="Okereke N.R."/>
            <person name="Kolade O."/>
            <person name="Nnabue I."/>
            <person name="Nwadili C.O."/>
            <person name="Hribova E."/>
            <person name="Parker M."/>
            <person name="Nwogha J."/>
            <person name="Shu S."/>
            <person name="Carlson J."/>
            <person name="Kariba R."/>
            <person name="Muthemba S."/>
            <person name="Knop K."/>
            <person name="Barton G.J."/>
            <person name="Sherwood A.V."/>
            <person name="Lopez-Montes A."/>
            <person name="Asiedu R."/>
            <person name="Jamnadass R."/>
            <person name="Muchugi A."/>
            <person name="Goodstein D."/>
            <person name="Egesi C.N."/>
            <person name="Featherston J."/>
            <person name="Asfaw A."/>
            <person name="Simpson G.G."/>
            <person name="Dolezel J."/>
            <person name="Hendre P.S."/>
            <person name="Van Deynze A."/>
            <person name="Kumar P.L."/>
            <person name="Obidiegwu J.E."/>
            <person name="Bhattacharjee R."/>
            <person name="Rokhsar D.S."/>
        </authorList>
    </citation>
    <scope>NUCLEOTIDE SEQUENCE [LARGE SCALE GENOMIC DNA]</scope>
    <source>
        <strain evidence="2">cv. TDa95/00328</strain>
    </source>
</reference>
<gene>
    <name evidence="1" type="ORF">IHE45_04G076500</name>
</gene>
<keyword evidence="2" id="KW-1185">Reference proteome</keyword>
<proteinExistence type="predicted"/>
<name>A0ACB7WDS3_DIOAL</name>
<accession>A0ACB7WDS3</accession>